<sequence>MKFEKAPIKATPLGPVNTATTLLAANPELIRIRVIIAEKKVVLINFKFSYIKSLEA</sequence>
<keyword evidence="2" id="KW-1185">Reference proteome</keyword>
<protein>
    <submittedName>
        <fullName evidence="1">Uncharacterized protein</fullName>
    </submittedName>
</protein>
<dbReference type="Proteomes" id="UP000474567">
    <property type="component" value="Unassembled WGS sequence"/>
</dbReference>
<proteinExistence type="predicted"/>
<gene>
    <name evidence="1" type="ORF">FLACOL7796_03392</name>
</gene>
<comment type="caution">
    <text evidence="1">The sequence shown here is derived from an EMBL/GenBank/DDBJ whole genome shotgun (WGS) entry which is preliminary data.</text>
</comment>
<accession>A0ABM8KLR9</accession>
<evidence type="ECO:0000313" key="2">
    <source>
        <dbReference type="Proteomes" id="UP000474567"/>
    </source>
</evidence>
<name>A0ABM8KLR9_9FLAO</name>
<reference evidence="1 2" key="1">
    <citation type="submission" date="2020-02" db="EMBL/GenBank/DDBJ databases">
        <authorList>
            <person name="Criscuolo A."/>
        </authorList>
    </citation>
    <scope>NUCLEOTIDE SEQUENCE [LARGE SCALE GENOMIC DNA]</scope>
    <source>
        <strain evidence="1">CECT7796</strain>
    </source>
</reference>
<dbReference type="EMBL" id="CADCST010000102">
    <property type="protein sequence ID" value="CAA9200645.1"/>
    <property type="molecule type" value="Genomic_DNA"/>
</dbReference>
<evidence type="ECO:0000313" key="1">
    <source>
        <dbReference type="EMBL" id="CAA9200645.1"/>
    </source>
</evidence>
<organism evidence="1 2">
    <name type="scientific">Flavobacterium collinsii</name>
    <dbReference type="NCBI Taxonomy" id="1114861"/>
    <lineage>
        <taxon>Bacteria</taxon>
        <taxon>Pseudomonadati</taxon>
        <taxon>Bacteroidota</taxon>
        <taxon>Flavobacteriia</taxon>
        <taxon>Flavobacteriales</taxon>
        <taxon>Flavobacteriaceae</taxon>
        <taxon>Flavobacterium</taxon>
    </lineage>
</organism>